<dbReference type="SUPFAM" id="SSF47598">
    <property type="entry name" value="Ribbon-helix-helix"/>
    <property type="match status" value="1"/>
</dbReference>
<comment type="caution">
    <text evidence="1">The sequence shown here is derived from an EMBL/GenBank/DDBJ whole genome shotgun (WGS) entry which is preliminary data.</text>
</comment>
<proteinExistence type="predicted"/>
<dbReference type="Gene3D" id="1.10.1220.10">
    <property type="entry name" value="Met repressor-like"/>
    <property type="match status" value="1"/>
</dbReference>
<evidence type="ECO:0008006" key="3">
    <source>
        <dbReference type="Google" id="ProtNLM"/>
    </source>
</evidence>
<evidence type="ECO:0000313" key="1">
    <source>
        <dbReference type="EMBL" id="GHD25975.1"/>
    </source>
</evidence>
<dbReference type="EMBL" id="BMZR01000001">
    <property type="protein sequence ID" value="GHD25975.1"/>
    <property type="molecule type" value="Genomic_DNA"/>
</dbReference>
<dbReference type="InterPro" id="IPR010985">
    <property type="entry name" value="Ribbon_hlx_hlx"/>
</dbReference>
<reference evidence="2" key="1">
    <citation type="journal article" date="2019" name="Int. J. Syst. Evol. Microbiol.">
        <title>The Global Catalogue of Microorganisms (GCM) 10K type strain sequencing project: providing services to taxonomists for standard genome sequencing and annotation.</title>
        <authorList>
            <consortium name="The Broad Institute Genomics Platform"/>
            <consortium name="The Broad Institute Genome Sequencing Center for Infectious Disease"/>
            <person name="Wu L."/>
            <person name="Ma J."/>
        </authorList>
    </citation>
    <scope>NUCLEOTIDE SEQUENCE [LARGE SCALE GENOMIC DNA]</scope>
    <source>
        <strain evidence="2">KCTC 42280</strain>
    </source>
</reference>
<gene>
    <name evidence="1" type="ORF">GCM10016272_02370</name>
</gene>
<accession>A0ABQ3GLY0</accession>
<keyword evidence="2" id="KW-1185">Reference proteome</keyword>
<name>A0ABQ3GLY0_9GAMM</name>
<evidence type="ECO:0000313" key="2">
    <source>
        <dbReference type="Proteomes" id="UP000610203"/>
    </source>
</evidence>
<dbReference type="RefSeq" id="WP_189580514.1">
    <property type="nucleotide sequence ID" value="NZ_BMZR01000001.1"/>
</dbReference>
<sequence length="61" mass="7272">MTDDIERKQLNVRIPSDLILFLKAQAKKEHRTVVSQLIHVLRKEQENVEDKKKTQHHSENQ</sequence>
<dbReference type="Proteomes" id="UP000610203">
    <property type="component" value="Unassembled WGS sequence"/>
</dbReference>
<protein>
    <recommendedName>
        <fullName evidence="3">Arc family DNA-binding protein</fullName>
    </recommendedName>
</protein>
<organism evidence="1 2">
    <name type="scientific">Psychrobacter glaciei</name>
    <dbReference type="NCBI Taxonomy" id="619771"/>
    <lineage>
        <taxon>Bacteria</taxon>
        <taxon>Pseudomonadati</taxon>
        <taxon>Pseudomonadota</taxon>
        <taxon>Gammaproteobacteria</taxon>
        <taxon>Moraxellales</taxon>
        <taxon>Moraxellaceae</taxon>
        <taxon>Psychrobacter</taxon>
    </lineage>
</organism>
<dbReference type="InterPro" id="IPR013321">
    <property type="entry name" value="Arc_rbn_hlx_hlx"/>
</dbReference>